<gene>
    <name evidence="5" type="ORF">GCM10011382_28100</name>
</gene>
<dbReference type="PROSITE" id="PS51063">
    <property type="entry name" value="HTH_CRP_2"/>
    <property type="match status" value="1"/>
</dbReference>
<dbReference type="Pfam" id="PF00027">
    <property type="entry name" value="cNMP_binding"/>
    <property type="match status" value="1"/>
</dbReference>
<dbReference type="SUPFAM" id="SSF51206">
    <property type="entry name" value="cAMP-binding domain-like"/>
    <property type="match status" value="1"/>
</dbReference>
<dbReference type="InterPro" id="IPR012318">
    <property type="entry name" value="HTH_CRP"/>
</dbReference>
<keyword evidence="1" id="KW-0805">Transcription regulation</keyword>
<dbReference type="Proteomes" id="UP000597301">
    <property type="component" value="Unassembled WGS sequence"/>
</dbReference>
<sequence>MVETVEEKDAVEQDNSCIIRHFSHYCTLTDDEKQLLIALEESPTEIKAGALLWEMGSPANEFCTLRSGWAYSYRHLENGDRQILEVFLPGDIIGLREFAFSQRLENVRMITDGVVCHFPHKRMLELFRQSLPLTSVMFAIGSRHQALLTERLVNLARRSARQKMAHFLHEMYLRLRQTNDDISGQFRLPLSQEQLADILGLSPVHVSRTFSALSEDGLVFRDRYHLSIPDLEALATEGEFDDCYLTDNVRPLLND</sequence>
<dbReference type="InterPro" id="IPR000595">
    <property type="entry name" value="cNMP-bd_dom"/>
</dbReference>
<keyword evidence="3" id="KW-0804">Transcription</keyword>
<dbReference type="CDD" id="cd00092">
    <property type="entry name" value="HTH_CRP"/>
    <property type="match status" value="1"/>
</dbReference>
<dbReference type="InterPro" id="IPR050397">
    <property type="entry name" value="Env_Response_Regulators"/>
</dbReference>
<dbReference type="Gene3D" id="2.60.120.10">
    <property type="entry name" value="Jelly Rolls"/>
    <property type="match status" value="1"/>
</dbReference>
<evidence type="ECO:0000313" key="6">
    <source>
        <dbReference type="Proteomes" id="UP000597301"/>
    </source>
</evidence>
<name>A0ABQ1PF12_9GAMM</name>
<evidence type="ECO:0000256" key="1">
    <source>
        <dbReference type="ARBA" id="ARBA00023015"/>
    </source>
</evidence>
<dbReference type="SMART" id="SM00419">
    <property type="entry name" value="HTH_CRP"/>
    <property type="match status" value="1"/>
</dbReference>
<dbReference type="InterPro" id="IPR018490">
    <property type="entry name" value="cNMP-bd_dom_sf"/>
</dbReference>
<reference evidence="6" key="1">
    <citation type="journal article" date="2019" name="Int. J. Syst. Evol. Microbiol.">
        <title>The Global Catalogue of Microorganisms (GCM) 10K type strain sequencing project: providing services to taxonomists for standard genome sequencing and annotation.</title>
        <authorList>
            <consortium name="The Broad Institute Genomics Platform"/>
            <consortium name="The Broad Institute Genome Sequencing Center for Infectious Disease"/>
            <person name="Wu L."/>
            <person name="Ma J."/>
        </authorList>
    </citation>
    <scope>NUCLEOTIDE SEQUENCE [LARGE SCALE GENOMIC DNA]</scope>
    <source>
        <strain evidence="6">CGMCC 1.15122</strain>
    </source>
</reference>
<accession>A0ABQ1PF12</accession>
<dbReference type="InterPro" id="IPR036388">
    <property type="entry name" value="WH-like_DNA-bd_sf"/>
</dbReference>
<organism evidence="5 6">
    <name type="scientific">Vreelandella lutescens</name>
    <dbReference type="NCBI Taxonomy" id="1602943"/>
    <lineage>
        <taxon>Bacteria</taxon>
        <taxon>Pseudomonadati</taxon>
        <taxon>Pseudomonadota</taxon>
        <taxon>Gammaproteobacteria</taxon>
        <taxon>Oceanospirillales</taxon>
        <taxon>Halomonadaceae</taxon>
        <taxon>Vreelandella</taxon>
    </lineage>
</organism>
<dbReference type="SUPFAM" id="SSF46785">
    <property type="entry name" value="Winged helix' DNA-binding domain"/>
    <property type="match status" value="1"/>
</dbReference>
<dbReference type="Gene3D" id="1.10.10.10">
    <property type="entry name" value="Winged helix-like DNA-binding domain superfamily/Winged helix DNA-binding domain"/>
    <property type="match status" value="1"/>
</dbReference>
<keyword evidence="2" id="KW-0238">DNA-binding</keyword>
<dbReference type="PANTHER" id="PTHR24567">
    <property type="entry name" value="CRP FAMILY TRANSCRIPTIONAL REGULATORY PROTEIN"/>
    <property type="match status" value="1"/>
</dbReference>
<protein>
    <submittedName>
        <fullName evidence="5">Crp/Fnr family transcriptional regulator</fullName>
    </submittedName>
</protein>
<evidence type="ECO:0000256" key="3">
    <source>
        <dbReference type="ARBA" id="ARBA00023163"/>
    </source>
</evidence>
<comment type="caution">
    <text evidence="5">The sequence shown here is derived from an EMBL/GenBank/DDBJ whole genome shotgun (WGS) entry which is preliminary data.</text>
</comment>
<feature type="domain" description="HTH crp-type" evidence="4">
    <location>
        <begin position="158"/>
        <end position="232"/>
    </location>
</feature>
<dbReference type="InterPro" id="IPR036390">
    <property type="entry name" value="WH_DNA-bd_sf"/>
</dbReference>
<dbReference type="PANTHER" id="PTHR24567:SF68">
    <property type="entry name" value="DNA-BINDING TRANSCRIPTIONAL DUAL REGULATOR CRP"/>
    <property type="match status" value="1"/>
</dbReference>
<dbReference type="EMBL" id="BMHM01000005">
    <property type="protein sequence ID" value="GGC95987.1"/>
    <property type="molecule type" value="Genomic_DNA"/>
</dbReference>
<dbReference type="CDD" id="cd00038">
    <property type="entry name" value="CAP_ED"/>
    <property type="match status" value="1"/>
</dbReference>
<evidence type="ECO:0000313" key="5">
    <source>
        <dbReference type="EMBL" id="GGC95987.1"/>
    </source>
</evidence>
<dbReference type="SMART" id="SM00100">
    <property type="entry name" value="cNMP"/>
    <property type="match status" value="1"/>
</dbReference>
<keyword evidence="6" id="KW-1185">Reference proteome</keyword>
<evidence type="ECO:0000259" key="4">
    <source>
        <dbReference type="PROSITE" id="PS51063"/>
    </source>
</evidence>
<dbReference type="Pfam" id="PF13545">
    <property type="entry name" value="HTH_Crp_2"/>
    <property type="match status" value="1"/>
</dbReference>
<proteinExistence type="predicted"/>
<evidence type="ECO:0000256" key="2">
    <source>
        <dbReference type="ARBA" id="ARBA00023125"/>
    </source>
</evidence>
<dbReference type="InterPro" id="IPR014710">
    <property type="entry name" value="RmlC-like_jellyroll"/>
</dbReference>